<dbReference type="EMBL" id="DYXE01000008">
    <property type="protein sequence ID" value="HJH48796.1"/>
    <property type="molecule type" value="Genomic_DNA"/>
</dbReference>
<protein>
    <submittedName>
        <fullName evidence="3">Uncharacterized protein</fullName>
    </submittedName>
</protein>
<evidence type="ECO:0000256" key="2">
    <source>
        <dbReference type="SAM" id="SignalP"/>
    </source>
</evidence>
<gene>
    <name evidence="3" type="ORF">K8V39_00855</name>
</gene>
<reference evidence="3" key="2">
    <citation type="submission" date="2021-09" db="EMBL/GenBank/DDBJ databases">
        <authorList>
            <person name="Gilroy R."/>
        </authorList>
    </citation>
    <scope>NUCLEOTIDE SEQUENCE</scope>
    <source>
        <strain evidence="3">USAMLcec4-12693</strain>
    </source>
</reference>
<comment type="caution">
    <text evidence="3">The sequence shown here is derived from an EMBL/GenBank/DDBJ whole genome shotgun (WGS) entry which is preliminary data.</text>
</comment>
<dbReference type="RefSeq" id="WP_277271473.1">
    <property type="nucleotide sequence ID" value="NZ_DYXE01000008.1"/>
</dbReference>
<reference evidence="3" key="1">
    <citation type="journal article" date="2021" name="PeerJ">
        <title>Extensive microbial diversity within the chicken gut microbiome revealed by metagenomics and culture.</title>
        <authorList>
            <person name="Gilroy R."/>
            <person name="Ravi A."/>
            <person name="Getino M."/>
            <person name="Pursley I."/>
            <person name="Horton D.L."/>
            <person name="Alikhan N.F."/>
            <person name="Baker D."/>
            <person name="Gharbi K."/>
            <person name="Hall N."/>
            <person name="Watson M."/>
            <person name="Adriaenssens E.M."/>
            <person name="Foster-Nyarko E."/>
            <person name="Jarju S."/>
            <person name="Secka A."/>
            <person name="Antonio M."/>
            <person name="Oren A."/>
            <person name="Chaudhuri R.R."/>
            <person name="La Ragione R."/>
            <person name="Hildebrand F."/>
            <person name="Pallen M.J."/>
        </authorList>
    </citation>
    <scope>NUCLEOTIDE SEQUENCE</scope>
    <source>
        <strain evidence="3">USAMLcec4-12693</strain>
    </source>
</reference>
<dbReference type="AlphaFoldDB" id="A0A9D3AIK0"/>
<keyword evidence="2" id="KW-0732">Signal</keyword>
<evidence type="ECO:0000313" key="4">
    <source>
        <dbReference type="Proteomes" id="UP000813420"/>
    </source>
</evidence>
<name>A0A9D3AIK0_9FIRM</name>
<feature type="compositionally biased region" description="Basic and acidic residues" evidence="1">
    <location>
        <begin position="204"/>
        <end position="217"/>
    </location>
</feature>
<accession>A0A9D3AIK0</accession>
<feature type="chain" id="PRO_5039697594" evidence="2">
    <location>
        <begin position="22"/>
        <end position="217"/>
    </location>
</feature>
<feature type="region of interest" description="Disordered" evidence="1">
    <location>
        <begin position="198"/>
        <end position="217"/>
    </location>
</feature>
<dbReference type="Proteomes" id="UP000813420">
    <property type="component" value="Unassembled WGS sequence"/>
</dbReference>
<evidence type="ECO:0000256" key="1">
    <source>
        <dbReference type="SAM" id="MobiDB-lite"/>
    </source>
</evidence>
<organism evidence="3 4">
    <name type="scientific">Merdimonas faecis</name>
    <dbReference type="NCBI Taxonomy" id="1653435"/>
    <lineage>
        <taxon>Bacteria</taxon>
        <taxon>Bacillati</taxon>
        <taxon>Bacillota</taxon>
        <taxon>Clostridia</taxon>
        <taxon>Lachnospirales</taxon>
        <taxon>Lachnospiraceae</taxon>
        <taxon>Merdimonas</taxon>
    </lineage>
</organism>
<sequence length="217" mass="24444">MRGMRRRAAFALLLLSLCVPAMHVSAEAGGGQAEYTVEYIARDQGAETLLARETYRAPAGRRVNVPHRDFDHCKKEPGQDMTILVAADGKGTKKIYYTRLFYDRVTFQTEGTYIPPLYGWAGQDIRDQIGAVEEPVRQGYIFQGWDQELPEVMPEGETVLKALWEPGESQYTVLRWMENAEDEGYSLLGETEVRTARTGSRVTASREDVERAGEMAD</sequence>
<evidence type="ECO:0000313" key="3">
    <source>
        <dbReference type="EMBL" id="HJH48796.1"/>
    </source>
</evidence>
<feature type="signal peptide" evidence="2">
    <location>
        <begin position="1"/>
        <end position="21"/>
    </location>
</feature>
<proteinExistence type="predicted"/>